<feature type="signal peptide" evidence="1">
    <location>
        <begin position="1"/>
        <end position="18"/>
    </location>
</feature>
<keyword evidence="1" id="KW-0732">Signal</keyword>
<accession>A0A219B701</accession>
<evidence type="ECO:0000313" key="2">
    <source>
        <dbReference type="EMBL" id="OWV33558.1"/>
    </source>
</evidence>
<dbReference type="AlphaFoldDB" id="A0A219B701"/>
<feature type="chain" id="PRO_5012668394" description="Tetratricopeptide repeat protein" evidence="1">
    <location>
        <begin position="19"/>
        <end position="583"/>
    </location>
</feature>
<evidence type="ECO:0008006" key="4">
    <source>
        <dbReference type="Google" id="ProtNLM"/>
    </source>
</evidence>
<name>A0A219B701_9SPHN</name>
<organism evidence="2 3">
    <name type="scientific">Pacificimonas flava</name>
    <dbReference type="NCBI Taxonomy" id="1234595"/>
    <lineage>
        <taxon>Bacteria</taxon>
        <taxon>Pseudomonadati</taxon>
        <taxon>Pseudomonadota</taxon>
        <taxon>Alphaproteobacteria</taxon>
        <taxon>Sphingomonadales</taxon>
        <taxon>Sphingosinicellaceae</taxon>
        <taxon>Pacificimonas</taxon>
    </lineage>
</organism>
<dbReference type="EMBL" id="NFZT01000001">
    <property type="protein sequence ID" value="OWV33558.1"/>
    <property type="molecule type" value="Genomic_DNA"/>
</dbReference>
<protein>
    <recommendedName>
        <fullName evidence="4">Tetratricopeptide repeat protein</fullName>
    </recommendedName>
</protein>
<comment type="caution">
    <text evidence="2">The sequence shown here is derived from an EMBL/GenBank/DDBJ whole genome shotgun (WGS) entry which is preliminary data.</text>
</comment>
<evidence type="ECO:0000313" key="3">
    <source>
        <dbReference type="Proteomes" id="UP000198462"/>
    </source>
</evidence>
<dbReference type="Proteomes" id="UP000198462">
    <property type="component" value="Unassembled WGS sequence"/>
</dbReference>
<dbReference type="RefSeq" id="WP_088712331.1">
    <property type="nucleotide sequence ID" value="NZ_NFZT01000001.1"/>
</dbReference>
<sequence length="583" mass="63364">MKAAMLASLLLAAASVSAGPATDGLPEARRPGFAARLAERPLPHFALPGAPALNDTLLAIAAGSADDRQLLRWDHALNLLAHNRAADASGVLQVMLDDDPDLALVANYQFALGAAYASMYRGEAALMALSDPVLAAEPRACLWRMRAFMLLGMPADAEGEWACGRAGLKELEDERRRDFRYDYAAALLAVGKAEEAVTALASFPEDDAGANLLRGKALVDLGQPQEARHLFARVDLSGSPEERADAQFSTIALTKAVNGSLTEEQERQLDRLSLSWRGGDLERRLLRFELQEAGDDDERALAAGAALLRYHPPGPHARELGEELASRLERRLEDERVPLDRLGGLFWEYRDLLPGGLDGDRLVGTLADRFREAGLYERAAELLDYRLRVRARDLAKGPLSIEVARLFLLAGQPQRAVDALQASDDVRFTDQMRWDRQKLEAVAVYNLSRPKEALAILQDVPGSDDLAAAMHWESGNWTAFTAANRHSLAGAGNAEVRKVAVLKHAVALAMTGDRAALAALDRDHGRVLDGDPLEALFDVLVTGSPPSRSDVFAEALAALPRSANEHEFAKLIRSRRDEAAREG</sequence>
<dbReference type="OrthoDB" id="7431909at2"/>
<gene>
    <name evidence="2" type="ORF">B5C34_08840</name>
</gene>
<keyword evidence="3" id="KW-1185">Reference proteome</keyword>
<proteinExistence type="predicted"/>
<evidence type="ECO:0000256" key="1">
    <source>
        <dbReference type="SAM" id="SignalP"/>
    </source>
</evidence>
<reference evidence="3" key="1">
    <citation type="submission" date="2017-05" db="EMBL/GenBank/DDBJ databases">
        <authorList>
            <person name="Lin X."/>
        </authorList>
    </citation>
    <scope>NUCLEOTIDE SEQUENCE [LARGE SCALE GENOMIC DNA]</scope>
    <source>
        <strain evidence="3">JLT2012</strain>
    </source>
</reference>